<feature type="compositionally biased region" description="Acidic residues" evidence="1">
    <location>
        <begin position="112"/>
        <end position="125"/>
    </location>
</feature>
<proteinExistence type="predicted"/>
<dbReference type="GeneID" id="34614792"/>
<evidence type="ECO:0000256" key="1">
    <source>
        <dbReference type="SAM" id="MobiDB-lite"/>
    </source>
</evidence>
<dbReference type="AlphaFoldDB" id="A0A1L9SWQ9"/>
<organism evidence="2 3">
    <name type="scientific">Penicilliopsis zonata CBS 506.65</name>
    <dbReference type="NCBI Taxonomy" id="1073090"/>
    <lineage>
        <taxon>Eukaryota</taxon>
        <taxon>Fungi</taxon>
        <taxon>Dikarya</taxon>
        <taxon>Ascomycota</taxon>
        <taxon>Pezizomycotina</taxon>
        <taxon>Eurotiomycetes</taxon>
        <taxon>Eurotiomycetidae</taxon>
        <taxon>Eurotiales</taxon>
        <taxon>Aspergillaceae</taxon>
        <taxon>Penicilliopsis</taxon>
    </lineage>
</organism>
<name>A0A1L9SWQ9_9EURO</name>
<dbReference type="OrthoDB" id="5416097at2759"/>
<accession>A0A1L9SWQ9</accession>
<gene>
    <name evidence="2" type="ORF">ASPZODRAFT_416978</name>
</gene>
<evidence type="ECO:0000313" key="3">
    <source>
        <dbReference type="Proteomes" id="UP000184188"/>
    </source>
</evidence>
<sequence length="137" mass="15403">MHMPTGITASSPSSPVSHPPTTRPCKSSFFLADCRRETQGCSGPYGAHHPSRPPSTGRRVKLFDGLTDRIIKSGDIITFRTDDPDNHPLPSYELLEVQCFLYRIAAIRGAADDDDDEEEEEEEEEESKRRSNRKTVR</sequence>
<keyword evidence="3" id="KW-1185">Reference proteome</keyword>
<reference evidence="3" key="1">
    <citation type="journal article" date="2017" name="Genome Biol.">
        <title>Comparative genomics reveals high biological diversity and specific adaptations in the industrially and medically important fungal genus Aspergillus.</title>
        <authorList>
            <person name="de Vries R.P."/>
            <person name="Riley R."/>
            <person name="Wiebenga A."/>
            <person name="Aguilar-Osorio G."/>
            <person name="Amillis S."/>
            <person name="Uchima C.A."/>
            <person name="Anderluh G."/>
            <person name="Asadollahi M."/>
            <person name="Askin M."/>
            <person name="Barry K."/>
            <person name="Battaglia E."/>
            <person name="Bayram O."/>
            <person name="Benocci T."/>
            <person name="Braus-Stromeyer S.A."/>
            <person name="Caldana C."/>
            <person name="Canovas D."/>
            <person name="Cerqueira G.C."/>
            <person name="Chen F."/>
            <person name="Chen W."/>
            <person name="Choi C."/>
            <person name="Clum A."/>
            <person name="Dos Santos R.A."/>
            <person name="Damasio A.R."/>
            <person name="Diallinas G."/>
            <person name="Emri T."/>
            <person name="Fekete E."/>
            <person name="Flipphi M."/>
            <person name="Freyberg S."/>
            <person name="Gallo A."/>
            <person name="Gournas C."/>
            <person name="Habgood R."/>
            <person name="Hainaut M."/>
            <person name="Harispe M.L."/>
            <person name="Henrissat B."/>
            <person name="Hilden K.S."/>
            <person name="Hope R."/>
            <person name="Hossain A."/>
            <person name="Karabika E."/>
            <person name="Karaffa L."/>
            <person name="Karanyi Z."/>
            <person name="Krasevec N."/>
            <person name="Kuo A."/>
            <person name="Kusch H."/>
            <person name="LaButti K."/>
            <person name="Lagendijk E.L."/>
            <person name="Lapidus A."/>
            <person name="Levasseur A."/>
            <person name="Lindquist E."/>
            <person name="Lipzen A."/>
            <person name="Logrieco A.F."/>
            <person name="MacCabe A."/>
            <person name="Maekelae M.R."/>
            <person name="Malavazi I."/>
            <person name="Melin P."/>
            <person name="Meyer V."/>
            <person name="Mielnichuk N."/>
            <person name="Miskei M."/>
            <person name="Molnar A.P."/>
            <person name="Mule G."/>
            <person name="Ngan C.Y."/>
            <person name="Orejas M."/>
            <person name="Orosz E."/>
            <person name="Ouedraogo J.P."/>
            <person name="Overkamp K.M."/>
            <person name="Park H.-S."/>
            <person name="Perrone G."/>
            <person name="Piumi F."/>
            <person name="Punt P.J."/>
            <person name="Ram A.F."/>
            <person name="Ramon A."/>
            <person name="Rauscher S."/>
            <person name="Record E."/>
            <person name="Riano-Pachon D.M."/>
            <person name="Robert V."/>
            <person name="Roehrig J."/>
            <person name="Ruller R."/>
            <person name="Salamov A."/>
            <person name="Salih N.S."/>
            <person name="Samson R.A."/>
            <person name="Sandor E."/>
            <person name="Sanguinetti M."/>
            <person name="Schuetze T."/>
            <person name="Sepcic K."/>
            <person name="Shelest E."/>
            <person name="Sherlock G."/>
            <person name="Sophianopoulou V."/>
            <person name="Squina F.M."/>
            <person name="Sun H."/>
            <person name="Susca A."/>
            <person name="Todd R.B."/>
            <person name="Tsang A."/>
            <person name="Unkles S.E."/>
            <person name="van de Wiele N."/>
            <person name="van Rossen-Uffink D."/>
            <person name="Oliveira J.V."/>
            <person name="Vesth T.C."/>
            <person name="Visser J."/>
            <person name="Yu J.-H."/>
            <person name="Zhou M."/>
            <person name="Andersen M.R."/>
            <person name="Archer D.B."/>
            <person name="Baker S.E."/>
            <person name="Benoit I."/>
            <person name="Brakhage A.A."/>
            <person name="Braus G.H."/>
            <person name="Fischer R."/>
            <person name="Frisvad J.C."/>
            <person name="Goldman G.H."/>
            <person name="Houbraken J."/>
            <person name="Oakley B."/>
            <person name="Pocsi I."/>
            <person name="Scazzocchio C."/>
            <person name="Seiboth B."/>
            <person name="vanKuyk P.A."/>
            <person name="Wortman J."/>
            <person name="Dyer P.S."/>
            <person name="Grigoriev I.V."/>
        </authorList>
    </citation>
    <scope>NUCLEOTIDE SEQUENCE [LARGE SCALE GENOMIC DNA]</scope>
    <source>
        <strain evidence="3">CBS 506.65</strain>
    </source>
</reference>
<protein>
    <submittedName>
        <fullName evidence="2">Uncharacterized protein</fullName>
    </submittedName>
</protein>
<feature type="region of interest" description="Disordered" evidence="1">
    <location>
        <begin position="40"/>
        <end position="59"/>
    </location>
</feature>
<dbReference type="RefSeq" id="XP_022586067.1">
    <property type="nucleotide sequence ID" value="XM_022728328.1"/>
</dbReference>
<evidence type="ECO:0000313" key="2">
    <source>
        <dbReference type="EMBL" id="OJJ51557.1"/>
    </source>
</evidence>
<dbReference type="VEuPathDB" id="FungiDB:ASPZODRAFT_416978"/>
<feature type="region of interest" description="Disordered" evidence="1">
    <location>
        <begin position="110"/>
        <end position="137"/>
    </location>
</feature>
<feature type="region of interest" description="Disordered" evidence="1">
    <location>
        <begin position="1"/>
        <end position="23"/>
    </location>
</feature>
<dbReference type="Proteomes" id="UP000184188">
    <property type="component" value="Unassembled WGS sequence"/>
</dbReference>
<dbReference type="EMBL" id="KV878336">
    <property type="protein sequence ID" value="OJJ51557.1"/>
    <property type="molecule type" value="Genomic_DNA"/>
</dbReference>